<evidence type="ECO:0000313" key="1">
    <source>
        <dbReference type="EMBL" id="SDZ57160.1"/>
    </source>
</evidence>
<dbReference type="EMBL" id="FNPI01000018">
    <property type="protein sequence ID" value="SDZ57160.1"/>
    <property type="molecule type" value="Genomic_DNA"/>
</dbReference>
<accession>A0A1H3U3Y8</accession>
<sequence>MLAMPEVDYIKHLREEDLSKNEIARKTGRNWRTVKTYPDGESLEKSFTFSKGG</sequence>
<proteinExistence type="predicted"/>
<gene>
    <name evidence="1" type="ORF">SAMN05421736_11843</name>
</gene>
<evidence type="ECO:0000313" key="2">
    <source>
        <dbReference type="Proteomes" id="UP000198935"/>
    </source>
</evidence>
<name>A0A1H3U3Y8_9BACI</name>
<organism evidence="1 2">
    <name type="scientific">Evansella caseinilytica</name>
    <dbReference type="NCBI Taxonomy" id="1503961"/>
    <lineage>
        <taxon>Bacteria</taxon>
        <taxon>Bacillati</taxon>
        <taxon>Bacillota</taxon>
        <taxon>Bacilli</taxon>
        <taxon>Bacillales</taxon>
        <taxon>Bacillaceae</taxon>
        <taxon>Evansella</taxon>
    </lineage>
</organism>
<dbReference type="Proteomes" id="UP000198935">
    <property type="component" value="Unassembled WGS sequence"/>
</dbReference>
<dbReference type="AlphaFoldDB" id="A0A1H3U3Y8"/>
<reference evidence="2" key="1">
    <citation type="submission" date="2016-10" db="EMBL/GenBank/DDBJ databases">
        <authorList>
            <person name="Varghese N."/>
            <person name="Submissions S."/>
        </authorList>
    </citation>
    <scope>NUCLEOTIDE SEQUENCE [LARGE SCALE GENOMIC DNA]</scope>
    <source>
        <strain evidence="2">SP</strain>
    </source>
</reference>
<protein>
    <submittedName>
        <fullName evidence="1">Uncharacterized protein</fullName>
    </submittedName>
</protein>
<keyword evidence="2" id="KW-1185">Reference proteome</keyword>